<accession>A1ZUV6</accession>
<sequence length="43" mass="4972">MTKFATLALSTHFYYPTTISSQIITNFTPNHSYTYEPARLSKK</sequence>
<organism evidence="1 2">
    <name type="scientific">Microscilla marina ATCC 23134</name>
    <dbReference type="NCBI Taxonomy" id="313606"/>
    <lineage>
        <taxon>Bacteria</taxon>
        <taxon>Pseudomonadati</taxon>
        <taxon>Bacteroidota</taxon>
        <taxon>Cytophagia</taxon>
        <taxon>Cytophagales</taxon>
        <taxon>Microscillaceae</taxon>
        <taxon>Microscilla</taxon>
    </lineage>
</organism>
<protein>
    <submittedName>
        <fullName evidence="1">Uncharacterized protein</fullName>
    </submittedName>
</protein>
<proteinExistence type="predicted"/>
<reference evidence="1 2" key="1">
    <citation type="submission" date="2007-01" db="EMBL/GenBank/DDBJ databases">
        <authorList>
            <person name="Haygood M."/>
            <person name="Podell S."/>
            <person name="Anderson C."/>
            <person name="Hopkinson B."/>
            <person name="Roe K."/>
            <person name="Barbeau K."/>
            <person name="Gaasterland T."/>
            <person name="Ferriera S."/>
            <person name="Johnson J."/>
            <person name="Kravitz S."/>
            <person name="Beeson K."/>
            <person name="Sutton G."/>
            <person name="Rogers Y.-H."/>
            <person name="Friedman R."/>
            <person name="Frazier M."/>
            <person name="Venter J.C."/>
        </authorList>
    </citation>
    <scope>NUCLEOTIDE SEQUENCE [LARGE SCALE GENOMIC DNA]</scope>
    <source>
        <strain evidence="1 2">ATCC 23134</strain>
    </source>
</reference>
<gene>
    <name evidence="1" type="ORF">M23134_07672</name>
</gene>
<comment type="caution">
    <text evidence="1">The sequence shown here is derived from an EMBL/GenBank/DDBJ whole genome shotgun (WGS) entry which is preliminary data.</text>
</comment>
<dbReference type="Proteomes" id="UP000004095">
    <property type="component" value="Unassembled WGS sequence"/>
</dbReference>
<name>A1ZUV6_MICM2</name>
<evidence type="ECO:0000313" key="1">
    <source>
        <dbReference type="EMBL" id="EAY25860.1"/>
    </source>
</evidence>
<keyword evidence="2" id="KW-1185">Reference proteome</keyword>
<dbReference type="EMBL" id="AAWS01000042">
    <property type="protein sequence ID" value="EAY25860.1"/>
    <property type="molecule type" value="Genomic_DNA"/>
</dbReference>
<dbReference type="AlphaFoldDB" id="A1ZUV6"/>
<evidence type="ECO:0000313" key="2">
    <source>
        <dbReference type="Proteomes" id="UP000004095"/>
    </source>
</evidence>